<evidence type="ECO:0000313" key="2">
    <source>
        <dbReference type="EMBL" id="KAF1756333.1"/>
    </source>
</evidence>
<dbReference type="PANTHER" id="PTHR22743:SF168">
    <property type="entry name" value="BTB DOMAIN-CONTAINING PROTEIN"/>
    <property type="match status" value="1"/>
</dbReference>
<evidence type="ECO:0000259" key="1">
    <source>
        <dbReference type="SMART" id="SM00225"/>
    </source>
</evidence>
<comment type="caution">
    <text evidence="2">The sequence shown here is derived from an EMBL/GenBank/DDBJ whole genome shotgun (WGS) entry which is preliminary data.</text>
</comment>
<dbReference type="EMBL" id="WUAV01000004">
    <property type="protein sequence ID" value="KAF1756333.1"/>
    <property type="molecule type" value="Genomic_DNA"/>
</dbReference>
<dbReference type="Pfam" id="PF00651">
    <property type="entry name" value="BTB"/>
    <property type="match status" value="1"/>
</dbReference>
<dbReference type="Gene3D" id="3.30.710.10">
    <property type="entry name" value="Potassium Channel Kv1.1, Chain A"/>
    <property type="match status" value="1"/>
</dbReference>
<dbReference type="InterPro" id="IPR000210">
    <property type="entry name" value="BTB/POZ_dom"/>
</dbReference>
<feature type="domain" description="BTB" evidence="1">
    <location>
        <begin position="166"/>
        <end position="260"/>
    </location>
</feature>
<dbReference type="Proteomes" id="UP000483820">
    <property type="component" value="Chromosome IV"/>
</dbReference>
<sequence>MLHQDYIGKPNPFLLGSNCRYVNFPTEKKCINYFFSIPTIHNVNWKFTVDTTNSEETNSVKFSISQKKEPKAYGSIELEVGLVVENLESSEHSIRAIGRYEFTKDTNKMIIDIPGYDRIYDGKQGFFDEKSGEKTFKIRYNIVVKSSRLYDSVELFDFYHFDSTIFDVEVNVFGHQMFLSKKLISLQSPHLYHMIESQNIIYSDLPTGCFFYIFHDFLQIIHGVDLQLDNENISKFLDLADHLEVPRVTEYCKRQMINGLDGMTTNQMVELAEKWSFWDIVPRKLAQAHCLADLKTQDWDLDKLEKDVIDQITRRLFELNC</sequence>
<dbReference type="KEGG" id="crq:GCK72_012786"/>
<dbReference type="AlphaFoldDB" id="A0A6A5GP39"/>
<dbReference type="SMART" id="SM00225">
    <property type="entry name" value="BTB"/>
    <property type="match status" value="1"/>
</dbReference>
<reference evidence="2 3" key="1">
    <citation type="submission" date="2019-12" db="EMBL/GenBank/DDBJ databases">
        <title>Chromosome-level assembly of the Caenorhabditis remanei genome.</title>
        <authorList>
            <person name="Teterina A.A."/>
            <person name="Willis J.H."/>
            <person name="Phillips P.C."/>
        </authorList>
    </citation>
    <scope>NUCLEOTIDE SEQUENCE [LARGE SCALE GENOMIC DNA]</scope>
    <source>
        <strain evidence="2 3">PX506</strain>
        <tissue evidence="2">Whole organism</tissue>
    </source>
</reference>
<dbReference type="RefSeq" id="XP_053584172.1">
    <property type="nucleotide sequence ID" value="XM_053729400.1"/>
</dbReference>
<dbReference type="CTD" id="9805928"/>
<proteinExistence type="predicted"/>
<dbReference type="GeneID" id="9805928"/>
<dbReference type="PANTHER" id="PTHR22743">
    <property type="entry name" value="MEPRIN/TRAF-LIKE MATH FAMILY-C.ELEGANS"/>
    <property type="match status" value="1"/>
</dbReference>
<dbReference type="SUPFAM" id="SSF54695">
    <property type="entry name" value="POZ domain"/>
    <property type="match status" value="1"/>
</dbReference>
<dbReference type="InterPro" id="IPR052664">
    <property type="entry name" value="BTB-MATH_domain_protein"/>
</dbReference>
<dbReference type="InterPro" id="IPR011333">
    <property type="entry name" value="SKP1/BTB/POZ_sf"/>
</dbReference>
<accession>A0A6A5GP39</accession>
<name>A0A6A5GP39_CAERE</name>
<gene>
    <name evidence="2" type="ORF">GCK72_012786</name>
</gene>
<evidence type="ECO:0000313" key="3">
    <source>
        <dbReference type="Proteomes" id="UP000483820"/>
    </source>
</evidence>
<protein>
    <recommendedName>
        <fullName evidence="1">BTB domain-containing protein</fullName>
    </recommendedName>
</protein>
<organism evidence="2 3">
    <name type="scientific">Caenorhabditis remanei</name>
    <name type="common">Caenorhabditis vulgaris</name>
    <dbReference type="NCBI Taxonomy" id="31234"/>
    <lineage>
        <taxon>Eukaryota</taxon>
        <taxon>Metazoa</taxon>
        <taxon>Ecdysozoa</taxon>
        <taxon>Nematoda</taxon>
        <taxon>Chromadorea</taxon>
        <taxon>Rhabditida</taxon>
        <taxon>Rhabditina</taxon>
        <taxon>Rhabditomorpha</taxon>
        <taxon>Rhabditoidea</taxon>
        <taxon>Rhabditidae</taxon>
        <taxon>Peloderinae</taxon>
        <taxon>Caenorhabditis</taxon>
    </lineage>
</organism>